<dbReference type="PROSITE" id="PS50887">
    <property type="entry name" value="GGDEF"/>
    <property type="match status" value="1"/>
</dbReference>
<dbReference type="STRING" id="525903.Taci_1538"/>
<dbReference type="AlphaFoldDB" id="D1B6W8"/>
<reference evidence="3 4" key="1">
    <citation type="journal article" date="2009" name="Stand. Genomic Sci.">
        <title>Complete genome sequence of Thermanaerovibrio acidaminovorans type strain (Su883).</title>
        <authorList>
            <person name="Chovatia M."/>
            <person name="Sikorski J."/>
            <person name="Schroder M."/>
            <person name="Lapidus A."/>
            <person name="Nolan M."/>
            <person name="Tice H."/>
            <person name="Glavina Del Rio T."/>
            <person name="Copeland A."/>
            <person name="Cheng J.F."/>
            <person name="Lucas S."/>
            <person name="Chen F."/>
            <person name="Bruce D."/>
            <person name="Goodwin L."/>
            <person name="Pitluck S."/>
            <person name="Ivanova N."/>
            <person name="Mavromatis K."/>
            <person name="Ovchinnikova G."/>
            <person name="Pati A."/>
            <person name="Chen A."/>
            <person name="Palaniappan K."/>
            <person name="Land M."/>
            <person name="Hauser L."/>
            <person name="Chang Y.J."/>
            <person name="Jeffries C.D."/>
            <person name="Chain P."/>
            <person name="Saunders E."/>
            <person name="Detter J.C."/>
            <person name="Brettin T."/>
            <person name="Rohde M."/>
            <person name="Goker M."/>
            <person name="Spring S."/>
            <person name="Bristow J."/>
            <person name="Markowitz V."/>
            <person name="Hugenholtz P."/>
            <person name="Kyrpides N.C."/>
            <person name="Klenk H.P."/>
            <person name="Eisen J.A."/>
        </authorList>
    </citation>
    <scope>NUCLEOTIDE SEQUENCE [LARGE SCALE GENOMIC DNA]</scope>
    <source>
        <strain evidence="4">ATCC 49978 / DSM 6589 / Su883</strain>
    </source>
</reference>
<sequence length="789" mass="88875">MRPGDPARSIFRRLSSRGLILTLHRVWYLMVCGVLLAGLVLGFWLRFVPLFPFIGVAFVALMWDRGPVPNWISMTLLVGMVSLLMALMGRPVHELVVVLGSIVVPLLWRLRTRFFNDRLIRVLMDVAHHVSEAQEVEEAARIAVRDLMSIGARWYVSVFLYRRDDDVLSQVAASDNFQLGLELPRGRGVVWRAFMEGRPVLVKDVSSDPAYVPSGAEVRSEVAVPLQIGGRRLGVLNVESPFELKRRDLWFVSIIASLLSYVISSMEARRAPVREGEPRVKPHPKLVRMVRMRQHGKVAEALLSIMGAPSALMDLDGLCRRIVEAVASMGYPNVYLLVQDQVDGDRVFILKAFKGLPQSDSVRVLSPNRLEGIWGWVVREASPYLCNDTSCDPLYRTGHERIRSELAVPILSSAGEVVGLLDLQDHRKGRFNQEDVHLMEDVCRYLGFMLEHSYHVRELESRMREMRLLHNIVREMSFTGSLEDMVRSVVNMVADRLGYRSVTVFKVETAEGGVSVMSSSNRYDDVEAVNRVLSKGTSLVARAARNGVMQNTRDVSKAREWIPLIPTVRSQLDVPIAIHGRIYGVLCIEDDHVGAFGPQEEETFSILAGHVAVAWRLLELVDRVKTETQRDSLTGVANIRKFKVTLAEMLSRAKRDDRSFAVVMMDLGNFKDLNDRFGHSAGDEVLKRFAREVDRRTCLGDLFARYGGDEFVLLLWDVDRSRAEGMVRSLKELAGSLDLGVDYRITVDAGVAVYPDDGDDGDQLIRLADERMYNDKRERKAHQGGMAHG</sequence>
<dbReference type="InterPro" id="IPR000160">
    <property type="entry name" value="GGDEF_dom"/>
</dbReference>
<dbReference type="eggNOG" id="COG2199">
    <property type="taxonomic scope" value="Bacteria"/>
</dbReference>
<evidence type="ECO:0000313" key="4">
    <source>
        <dbReference type="Proteomes" id="UP000002030"/>
    </source>
</evidence>
<feature type="transmembrane region" description="Helical" evidence="1">
    <location>
        <begin position="71"/>
        <end position="89"/>
    </location>
</feature>
<dbReference type="PANTHER" id="PTHR45138">
    <property type="entry name" value="REGULATORY COMPONENTS OF SENSORY TRANSDUCTION SYSTEM"/>
    <property type="match status" value="1"/>
</dbReference>
<keyword evidence="4" id="KW-1185">Reference proteome</keyword>
<keyword evidence="1" id="KW-1133">Transmembrane helix</keyword>
<feature type="transmembrane region" description="Helical" evidence="1">
    <location>
        <begin position="95"/>
        <end position="111"/>
    </location>
</feature>
<dbReference type="NCBIfam" id="TIGR00254">
    <property type="entry name" value="GGDEF"/>
    <property type="match status" value="1"/>
</dbReference>
<dbReference type="InterPro" id="IPR043128">
    <property type="entry name" value="Rev_trsase/Diguanyl_cyclase"/>
</dbReference>
<dbReference type="PATRIC" id="fig|525903.6.peg.1534"/>
<evidence type="ECO:0000259" key="2">
    <source>
        <dbReference type="PROSITE" id="PS50887"/>
    </source>
</evidence>
<name>D1B6W8_THEAS</name>
<dbReference type="eggNOG" id="COG2203">
    <property type="taxonomic scope" value="Bacteria"/>
</dbReference>
<dbReference type="Pfam" id="PF13185">
    <property type="entry name" value="GAF_2"/>
    <property type="match status" value="2"/>
</dbReference>
<dbReference type="Gene3D" id="3.30.450.40">
    <property type="match status" value="3"/>
</dbReference>
<dbReference type="OrthoDB" id="9759607at2"/>
<gene>
    <name evidence="3" type="ordered locus">Taci_1538</name>
</gene>
<feature type="transmembrane region" description="Helical" evidence="1">
    <location>
        <begin position="21"/>
        <end position="41"/>
    </location>
</feature>
<dbReference type="EnsemblBacteria" id="ACZ19759">
    <property type="protein sequence ID" value="ACZ19759"/>
    <property type="gene ID" value="Taci_1538"/>
</dbReference>
<dbReference type="HOGENOM" id="CLU_024971_0_0_0"/>
<dbReference type="InterPro" id="IPR050469">
    <property type="entry name" value="Diguanylate_Cyclase"/>
</dbReference>
<dbReference type="Pfam" id="PF00990">
    <property type="entry name" value="GGDEF"/>
    <property type="match status" value="1"/>
</dbReference>
<dbReference type="SUPFAM" id="SSF55781">
    <property type="entry name" value="GAF domain-like"/>
    <property type="match status" value="3"/>
</dbReference>
<dbReference type="Pfam" id="PF01590">
    <property type="entry name" value="GAF"/>
    <property type="match status" value="1"/>
</dbReference>
<dbReference type="KEGG" id="tai:Taci_1538"/>
<evidence type="ECO:0000313" key="3">
    <source>
        <dbReference type="EMBL" id="ACZ19759.1"/>
    </source>
</evidence>
<dbReference type="InterPro" id="IPR029787">
    <property type="entry name" value="Nucleotide_cyclase"/>
</dbReference>
<dbReference type="Gene3D" id="3.30.70.270">
    <property type="match status" value="1"/>
</dbReference>
<protein>
    <submittedName>
        <fullName evidence="3">Diguanylate cyclase with GAF sensor</fullName>
    </submittedName>
</protein>
<organism evidence="3 4">
    <name type="scientific">Thermanaerovibrio acidaminovorans (strain ATCC 49978 / DSM 6589 / Su883)</name>
    <name type="common">Selenomonas acidaminovorans</name>
    <dbReference type="NCBI Taxonomy" id="525903"/>
    <lineage>
        <taxon>Bacteria</taxon>
        <taxon>Thermotogati</taxon>
        <taxon>Synergistota</taxon>
        <taxon>Synergistia</taxon>
        <taxon>Synergistales</taxon>
        <taxon>Synergistaceae</taxon>
        <taxon>Thermanaerovibrio</taxon>
    </lineage>
</organism>
<dbReference type="SMART" id="SM00065">
    <property type="entry name" value="GAF"/>
    <property type="match status" value="3"/>
</dbReference>
<dbReference type="InterPro" id="IPR029016">
    <property type="entry name" value="GAF-like_dom_sf"/>
</dbReference>
<keyword evidence="1" id="KW-0472">Membrane</keyword>
<dbReference type="CDD" id="cd01949">
    <property type="entry name" value="GGDEF"/>
    <property type="match status" value="1"/>
</dbReference>
<accession>D1B6W8</accession>
<proteinExistence type="predicted"/>
<dbReference type="InterPro" id="IPR003018">
    <property type="entry name" value="GAF"/>
</dbReference>
<feature type="domain" description="GGDEF" evidence="2">
    <location>
        <begin position="658"/>
        <end position="789"/>
    </location>
</feature>
<dbReference type="PANTHER" id="PTHR45138:SF9">
    <property type="entry name" value="DIGUANYLATE CYCLASE DGCM-RELATED"/>
    <property type="match status" value="1"/>
</dbReference>
<dbReference type="RefSeq" id="WP_012870268.1">
    <property type="nucleotide sequence ID" value="NC_013522.1"/>
</dbReference>
<keyword evidence="1" id="KW-0812">Transmembrane</keyword>
<evidence type="ECO:0000256" key="1">
    <source>
        <dbReference type="SAM" id="Phobius"/>
    </source>
</evidence>
<dbReference type="GO" id="GO:0052621">
    <property type="term" value="F:diguanylate cyclase activity"/>
    <property type="evidence" value="ECO:0007669"/>
    <property type="project" value="TreeGrafter"/>
</dbReference>
<dbReference type="Proteomes" id="UP000002030">
    <property type="component" value="Chromosome"/>
</dbReference>
<dbReference type="EMBL" id="CP001818">
    <property type="protein sequence ID" value="ACZ19759.1"/>
    <property type="molecule type" value="Genomic_DNA"/>
</dbReference>
<dbReference type="SUPFAM" id="SSF55073">
    <property type="entry name" value="Nucleotide cyclase"/>
    <property type="match status" value="1"/>
</dbReference>
<dbReference type="SMART" id="SM00267">
    <property type="entry name" value="GGDEF"/>
    <property type="match status" value="1"/>
</dbReference>